<organism evidence="4 5">
    <name type="scientific">Turicibacter bilis</name>
    <dbReference type="NCBI Taxonomy" id="2735723"/>
    <lineage>
        <taxon>Bacteria</taxon>
        <taxon>Bacillati</taxon>
        <taxon>Bacillota</taxon>
        <taxon>Erysipelotrichia</taxon>
        <taxon>Erysipelotrichales</taxon>
        <taxon>Turicibacteraceae</taxon>
        <taxon>Turicibacter</taxon>
    </lineage>
</organism>
<dbReference type="InterPro" id="IPR032877">
    <property type="entry name" value="Transposase_HTH"/>
</dbReference>
<evidence type="ECO:0000313" key="4">
    <source>
        <dbReference type="EMBL" id="UUF06019.1"/>
    </source>
</evidence>
<evidence type="ECO:0000259" key="3">
    <source>
        <dbReference type="Pfam" id="PF14690"/>
    </source>
</evidence>
<dbReference type="NCBIfam" id="NF033550">
    <property type="entry name" value="transpos_ISL3"/>
    <property type="match status" value="1"/>
</dbReference>
<feature type="domain" description="Transposase IS204/IS1001/IS1096/IS1165 helix-turn-helix" evidence="2">
    <location>
        <begin position="102"/>
        <end position="149"/>
    </location>
</feature>
<evidence type="ECO:0000259" key="1">
    <source>
        <dbReference type="Pfam" id="PF01610"/>
    </source>
</evidence>
<protein>
    <submittedName>
        <fullName evidence="4">ISL3 family transposase</fullName>
    </submittedName>
</protein>
<dbReference type="Pfam" id="PF01610">
    <property type="entry name" value="DDE_Tnp_ISL3"/>
    <property type="match status" value="1"/>
</dbReference>
<keyword evidence="5" id="KW-1185">Reference proteome</keyword>
<dbReference type="Pfam" id="PF14690">
    <property type="entry name" value="Zn_ribbon_ISL3"/>
    <property type="match status" value="1"/>
</dbReference>
<dbReference type="RefSeq" id="WP_256637888.1">
    <property type="nucleotide sequence ID" value="NZ_CP071249.1"/>
</dbReference>
<evidence type="ECO:0000259" key="2">
    <source>
        <dbReference type="Pfam" id="PF13542"/>
    </source>
</evidence>
<dbReference type="InterPro" id="IPR002560">
    <property type="entry name" value="Transposase_DDE"/>
</dbReference>
<gene>
    <name evidence="4" type="ORF">J0J69_00030</name>
</gene>
<dbReference type="InterPro" id="IPR029261">
    <property type="entry name" value="Transposase_Znf"/>
</dbReference>
<feature type="domain" description="Transposase IS204/IS1001/IS1096/IS1165 zinc-finger" evidence="3">
    <location>
        <begin position="45"/>
        <end position="94"/>
    </location>
</feature>
<dbReference type="PANTHER" id="PTHR33498">
    <property type="entry name" value="TRANSPOSASE FOR INSERTION SEQUENCE ELEMENT IS1557"/>
    <property type="match status" value="1"/>
</dbReference>
<dbReference type="Proteomes" id="UP001058016">
    <property type="component" value="Chromosome"/>
</dbReference>
<dbReference type="InterPro" id="IPR047951">
    <property type="entry name" value="Transpos_ISL3"/>
</dbReference>
<dbReference type="EMBL" id="CP071249">
    <property type="protein sequence ID" value="UUF06019.1"/>
    <property type="molecule type" value="Genomic_DNA"/>
</dbReference>
<dbReference type="PANTHER" id="PTHR33498:SF1">
    <property type="entry name" value="TRANSPOSASE FOR INSERTION SEQUENCE ELEMENT IS1557"/>
    <property type="match status" value="1"/>
</dbReference>
<feature type="domain" description="Transposase IS204/IS1001/IS1096/IS1165 DDE" evidence="1">
    <location>
        <begin position="165"/>
        <end position="412"/>
    </location>
</feature>
<accession>A0ABY5JH38</accession>
<sequence>MSHNNCILTLLDLKDKNITFSENWMKDVQINGIRSKVISGILSFQPTHCYNCGHLFDSQIIKHGFKTSRIKMMKLSGFDTYLDLKKQRYKCRHCDRTFTLKTSLVESNCYLSNPLKQAIFLEASHKKSESDIARELNVSHSTVNRIIHTSYEEQPLHFNSLPKVLCFDEFKSVKSAEGAMSFIFCDASNGKLIDIVEDRRLSTLKPYFMRFSKEAREGVTHVVIDMYAPYMTLIKEVFPNAKIVLDKFHVVQLLSRALNKTRIRFMNQNKEFYNKFKHYWRLLLKAQEDIHSTHYFYSNCFKKQISQQEIIDFLLALDPELKATYDFYQTIKQAIKLRNFDAFHHAIQNPSDLLSPEMKTALKTLTNYQDYIKNTIETSYTNGVLEGINNKIKVIKRMAFGYRSFYHFKARILIIHKYTFEQKNKRNQTAQRAA</sequence>
<proteinExistence type="predicted"/>
<reference evidence="4 5" key="1">
    <citation type="submission" date="2021-03" db="EMBL/GenBank/DDBJ databases">
        <title>Comparative Genomics and Metabolomics in the genus Turicibacter.</title>
        <authorList>
            <person name="Maki J."/>
            <person name="Looft T."/>
        </authorList>
    </citation>
    <scope>NUCLEOTIDE SEQUENCE [LARGE SCALE GENOMIC DNA]</scope>
    <source>
        <strain evidence="4 5">MMM721</strain>
    </source>
</reference>
<dbReference type="Pfam" id="PF13542">
    <property type="entry name" value="HTH_Tnp_ISL3"/>
    <property type="match status" value="1"/>
</dbReference>
<name>A0ABY5JH38_9FIRM</name>
<evidence type="ECO:0000313" key="5">
    <source>
        <dbReference type="Proteomes" id="UP001058016"/>
    </source>
</evidence>